<dbReference type="Proteomes" id="UP001234297">
    <property type="component" value="Chromosome 5"/>
</dbReference>
<proteinExistence type="predicted"/>
<reference evidence="1 2" key="1">
    <citation type="journal article" date="2022" name="Hortic Res">
        <title>A haplotype resolved chromosomal level avocado genome allows analysis of novel avocado genes.</title>
        <authorList>
            <person name="Nath O."/>
            <person name="Fletcher S.J."/>
            <person name="Hayward A."/>
            <person name="Shaw L.M."/>
            <person name="Masouleh A.K."/>
            <person name="Furtado A."/>
            <person name="Henry R.J."/>
            <person name="Mitter N."/>
        </authorList>
    </citation>
    <scope>NUCLEOTIDE SEQUENCE [LARGE SCALE GENOMIC DNA]</scope>
    <source>
        <strain evidence="2">cv. Hass</strain>
    </source>
</reference>
<keyword evidence="2" id="KW-1185">Reference proteome</keyword>
<evidence type="ECO:0000313" key="2">
    <source>
        <dbReference type="Proteomes" id="UP001234297"/>
    </source>
</evidence>
<protein>
    <submittedName>
        <fullName evidence="1">Uncharacterized protein</fullName>
    </submittedName>
</protein>
<organism evidence="1 2">
    <name type="scientific">Persea americana</name>
    <name type="common">Avocado</name>
    <dbReference type="NCBI Taxonomy" id="3435"/>
    <lineage>
        <taxon>Eukaryota</taxon>
        <taxon>Viridiplantae</taxon>
        <taxon>Streptophyta</taxon>
        <taxon>Embryophyta</taxon>
        <taxon>Tracheophyta</taxon>
        <taxon>Spermatophyta</taxon>
        <taxon>Magnoliopsida</taxon>
        <taxon>Magnoliidae</taxon>
        <taxon>Laurales</taxon>
        <taxon>Lauraceae</taxon>
        <taxon>Persea</taxon>
    </lineage>
</organism>
<evidence type="ECO:0000313" key="1">
    <source>
        <dbReference type="EMBL" id="KAJ8640944.1"/>
    </source>
</evidence>
<name>A0ACC2M5J2_PERAE</name>
<sequence length="107" mass="12619">MFVGIKSLVVNLDENMFSVFNVLMGTFYLYLFLFPVPVVALLGDFIYQGLQRWFFPYDHQIIQEIHRNDPEVRSRSEFLEIGTKMTPEEARSFAICQLPRESSKHMH</sequence>
<dbReference type="EMBL" id="CM056813">
    <property type="protein sequence ID" value="KAJ8640944.1"/>
    <property type="molecule type" value="Genomic_DNA"/>
</dbReference>
<comment type="caution">
    <text evidence="1">The sequence shown here is derived from an EMBL/GenBank/DDBJ whole genome shotgun (WGS) entry which is preliminary data.</text>
</comment>
<gene>
    <name evidence="1" type="ORF">MRB53_017638</name>
</gene>
<accession>A0ACC2M5J2</accession>